<dbReference type="InterPro" id="IPR000794">
    <property type="entry name" value="Beta-ketoacyl_synthase"/>
</dbReference>
<keyword evidence="19" id="KW-1185">Reference proteome</keyword>
<dbReference type="UniPathway" id="UPA00094"/>
<dbReference type="PROSITE" id="PS00606">
    <property type="entry name" value="KS3_1"/>
    <property type="match status" value="1"/>
</dbReference>
<dbReference type="GO" id="GO:0004315">
    <property type="term" value="F:3-oxoacyl-[acyl-carrier-protein] synthase activity"/>
    <property type="evidence" value="ECO:0007669"/>
    <property type="project" value="UniProtKB-UniRule"/>
</dbReference>
<dbReference type="PANTHER" id="PTHR11712:SF336">
    <property type="entry name" value="3-OXOACYL-[ACYL-CARRIER-PROTEIN] SYNTHASE, MITOCHONDRIAL"/>
    <property type="match status" value="1"/>
</dbReference>
<evidence type="ECO:0000256" key="16">
    <source>
        <dbReference type="RuleBase" id="RU003694"/>
    </source>
</evidence>
<feature type="domain" description="Ketosynthase family 3 (KS3)" evidence="17">
    <location>
        <begin position="2"/>
        <end position="409"/>
    </location>
</feature>
<organism evidence="18 19">
    <name type="scientific">Clostridium bornimense</name>
    <dbReference type="NCBI Taxonomy" id="1216932"/>
    <lineage>
        <taxon>Bacteria</taxon>
        <taxon>Bacillati</taxon>
        <taxon>Bacillota</taxon>
        <taxon>Clostridia</taxon>
        <taxon>Eubacteriales</taxon>
        <taxon>Clostridiaceae</taxon>
        <taxon>Clostridium</taxon>
    </lineage>
</organism>
<evidence type="ECO:0000256" key="11">
    <source>
        <dbReference type="ARBA" id="ARBA00024006"/>
    </source>
</evidence>
<dbReference type="PATRIC" id="fig|1216932.3.peg.2615"/>
<evidence type="ECO:0000256" key="7">
    <source>
        <dbReference type="ARBA" id="ARBA00022832"/>
    </source>
</evidence>
<dbReference type="PIRSF" id="PIRSF000447">
    <property type="entry name" value="KAS_II"/>
    <property type="match status" value="1"/>
</dbReference>
<dbReference type="PROSITE" id="PS52004">
    <property type="entry name" value="KS3_2"/>
    <property type="match status" value="1"/>
</dbReference>
<dbReference type="InterPro" id="IPR018201">
    <property type="entry name" value="Ketoacyl_synth_AS"/>
</dbReference>
<evidence type="ECO:0000259" key="17">
    <source>
        <dbReference type="PROSITE" id="PS52004"/>
    </source>
</evidence>
<reference evidence="18 19" key="1">
    <citation type="submission" date="2013-11" db="EMBL/GenBank/DDBJ databases">
        <title>Complete genome sequence of Clostridum sp. M2/40.</title>
        <authorList>
            <person name="Wibberg D."/>
            <person name="Puehler A."/>
            <person name="Schlueter A."/>
        </authorList>
    </citation>
    <scope>NUCLEOTIDE SEQUENCE [LARGE SCALE GENOMIC DNA]</scope>
    <source>
        <strain evidence="19">M2/40</strain>
    </source>
</reference>
<evidence type="ECO:0000313" key="19">
    <source>
        <dbReference type="Proteomes" id="UP000019426"/>
    </source>
</evidence>
<comment type="function">
    <text evidence="11 14">Involved in the type II fatty acid elongation cycle. Catalyzes the elongation of a wide range of acyl-ACP by the addition of two carbons from malonyl-ACP to an acyl acceptor. Can efficiently catalyze the conversion of palmitoleoyl-ACP (cis-hexadec-9-enoyl-ACP) to cis-vaccenoyl-ACP (cis-octadec-11-enoyl-ACP), an essential step in the thermal regulation of fatty acid composition.</text>
</comment>
<dbReference type="CDD" id="cd00834">
    <property type="entry name" value="KAS_I_II"/>
    <property type="match status" value="1"/>
</dbReference>
<comment type="pathway">
    <text evidence="1 14">Lipid metabolism; fatty acid biosynthesis.</text>
</comment>
<dbReference type="OrthoDB" id="9808669at2"/>
<evidence type="ECO:0000256" key="13">
    <source>
        <dbReference type="ARBA" id="ARBA00047659"/>
    </source>
</evidence>
<dbReference type="FunFam" id="3.40.47.10:FF:000009">
    <property type="entry name" value="3-oxoacyl-[acyl-carrier-protein] synthase 2"/>
    <property type="match status" value="1"/>
</dbReference>
<dbReference type="EC" id="2.3.1.179" evidence="3 14"/>
<evidence type="ECO:0000256" key="12">
    <source>
        <dbReference type="ARBA" id="ARBA00047318"/>
    </source>
</evidence>
<dbReference type="SMART" id="SM00825">
    <property type="entry name" value="PKS_KS"/>
    <property type="match status" value="1"/>
</dbReference>
<keyword evidence="7" id="KW-0276">Fatty acid metabolism</keyword>
<keyword evidence="10 14" id="KW-0012">Acyltransferase</keyword>
<dbReference type="Pfam" id="PF02801">
    <property type="entry name" value="Ketoacyl-synt_C"/>
    <property type="match status" value="1"/>
</dbReference>
<evidence type="ECO:0000256" key="8">
    <source>
        <dbReference type="ARBA" id="ARBA00023098"/>
    </source>
</evidence>
<evidence type="ECO:0000256" key="1">
    <source>
        <dbReference type="ARBA" id="ARBA00005194"/>
    </source>
</evidence>
<dbReference type="PANTHER" id="PTHR11712">
    <property type="entry name" value="POLYKETIDE SYNTHASE-RELATED"/>
    <property type="match status" value="1"/>
</dbReference>
<evidence type="ECO:0000313" key="18">
    <source>
        <dbReference type="EMBL" id="CDM69772.1"/>
    </source>
</evidence>
<dbReference type="InterPro" id="IPR014030">
    <property type="entry name" value="Ketoacyl_synth_N"/>
</dbReference>
<dbReference type="eggNOG" id="COG0304">
    <property type="taxonomic scope" value="Bacteria"/>
</dbReference>
<dbReference type="GO" id="GO:0005829">
    <property type="term" value="C:cytosol"/>
    <property type="evidence" value="ECO:0007669"/>
    <property type="project" value="TreeGrafter"/>
</dbReference>
<protein>
    <recommendedName>
        <fullName evidence="4 14">3-oxoacyl-[acyl-carrier-protein] synthase 2</fullName>
        <ecNumber evidence="3 14">2.3.1.179</ecNumber>
    </recommendedName>
</protein>
<dbReference type="InterPro" id="IPR014031">
    <property type="entry name" value="Ketoacyl_synth_C"/>
</dbReference>
<dbReference type="EMBL" id="HG917868">
    <property type="protein sequence ID" value="CDM69772.1"/>
    <property type="molecule type" value="Genomic_DNA"/>
</dbReference>
<sequence>MERRVVVTGLGALTPLGLNVEESWNGVKEGKVGIDKITLIDASEHKAKVAGELKNFNAEEYLGKKEAKRMDRFTQLAVIAAREAIKDSGIDLERVNRERFGVIVSSGIGGLGTIEEQVINKHEKGVGRVSPFFVPMSIINLVAGTIAIEFGAKGICSSVVTACATGTQCIGEAFRNIKHGYSDIIIAGSSEAPITPMGVAGFASMKALSKSEDPLRASIPFDKERNGFVMGEGAGMLILEDMESALKRGAKIYAEVVGYGSTCDAHHITAPDPSAEMSGRALELAMEEGHIKPEEVSYINAHGTSTELNDKTETRAIKRALGDYAYKVAVSSTKSMTGHLLGAAGSVEGIFAVKAIEDSFIPPTVGYKVPDEECDLDYTPNEGRNSDVQVALSSSLGFGGHNAVIAFRKWDGR</sequence>
<evidence type="ECO:0000256" key="2">
    <source>
        <dbReference type="ARBA" id="ARBA00008467"/>
    </source>
</evidence>
<dbReference type="KEGG" id="clt:CM240_2648"/>
<dbReference type="InterPro" id="IPR016039">
    <property type="entry name" value="Thiolase-like"/>
</dbReference>
<keyword evidence="5 14" id="KW-0444">Lipid biosynthesis</keyword>
<comment type="catalytic activity">
    <reaction evidence="13 14">
        <text>a fatty acyl-[ACP] + malonyl-[ACP] + H(+) = a 3-oxoacyl-[ACP] + holo-[ACP] + CO2</text>
        <dbReference type="Rhea" id="RHEA:22836"/>
        <dbReference type="Rhea" id="RHEA-COMP:9623"/>
        <dbReference type="Rhea" id="RHEA-COMP:9685"/>
        <dbReference type="Rhea" id="RHEA-COMP:9916"/>
        <dbReference type="Rhea" id="RHEA-COMP:14125"/>
        <dbReference type="ChEBI" id="CHEBI:15378"/>
        <dbReference type="ChEBI" id="CHEBI:16526"/>
        <dbReference type="ChEBI" id="CHEBI:64479"/>
        <dbReference type="ChEBI" id="CHEBI:78449"/>
        <dbReference type="ChEBI" id="CHEBI:78776"/>
        <dbReference type="ChEBI" id="CHEBI:138651"/>
    </reaction>
</comment>
<keyword evidence="9 14" id="KW-0275">Fatty acid biosynthesis</keyword>
<dbReference type="SUPFAM" id="SSF53901">
    <property type="entry name" value="Thiolase-like"/>
    <property type="match status" value="2"/>
</dbReference>
<evidence type="ECO:0000256" key="4">
    <source>
        <dbReference type="ARBA" id="ARBA00014657"/>
    </source>
</evidence>
<evidence type="ECO:0000256" key="5">
    <source>
        <dbReference type="ARBA" id="ARBA00022516"/>
    </source>
</evidence>
<evidence type="ECO:0000256" key="3">
    <source>
        <dbReference type="ARBA" id="ARBA00012356"/>
    </source>
</evidence>
<dbReference type="GO" id="GO:0006633">
    <property type="term" value="P:fatty acid biosynthetic process"/>
    <property type="evidence" value="ECO:0007669"/>
    <property type="project" value="UniProtKB-UniRule"/>
</dbReference>
<accession>W6S5Z5</accession>
<keyword evidence="6 14" id="KW-0808">Transferase</keyword>
<dbReference type="Pfam" id="PF00109">
    <property type="entry name" value="ketoacyl-synt"/>
    <property type="match status" value="1"/>
</dbReference>
<dbReference type="InterPro" id="IPR020841">
    <property type="entry name" value="PKS_Beta-ketoAc_synthase_dom"/>
</dbReference>
<feature type="active site" description="For beta-ketoacyl synthase activity" evidence="15">
    <location>
        <position position="163"/>
    </location>
</feature>
<dbReference type="HOGENOM" id="CLU_000022_69_2_9"/>
<evidence type="ECO:0000256" key="15">
    <source>
        <dbReference type="PIRSR" id="PIRSR000447-1"/>
    </source>
</evidence>
<comment type="catalytic activity">
    <reaction evidence="12 14">
        <text>(9Z)-hexadecenoyl-[ACP] + malonyl-[ACP] + H(+) = 3-oxo-(11Z)-octadecenoyl-[ACP] + holo-[ACP] + CO2</text>
        <dbReference type="Rhea" id="RHEA:55040"/>
        <dbReference type="Rhea" id="RHEA-COMP:9623"/>
        <dbReference type="Rhea" id="RHEA-COMP:9685"/>
        <dbReference type="Rhea" id="RHEA-COMP:10800"/>
        <dbReference type="Rhea" id="RHEA-COMP:14074"/>
        <dbReference type="ChEBI" id="CHEBI:15378"/>
        <dbReference type="ChEBI" id="CHEBI:16526"/>
        <dbReference type="ChEBI" id="CHEBI:64479"/>
        <dbReference type="ChEBI" id="CHEBI:78449"/>
        <dbReference type="ChEBI" id="CHEBI:83989"/>
        <dbReference type="ChEBI" id="CHEBI:138538"/>
        <dbReference type="EC" id="2.3.1.179"/>
    </reaction>
</comment>
<dbReference type="Gene3D" id="3.40.47.10">
    <property type="match status" value="1"/>
</dbReference>
<dbReference type="RefSeq" id="WP_044039560.1">
    <property type="nucleotide sequence ID" value="NZ_HG917868.1"/>
</dbReference>
<dbReference type="NCBIfam" id="TIGR03150">
    <property type="entry name" value="fabF"/>
    <property type="match status" value="1"/>
</dbReference>
<evidence type="ECO:0000256" key="9">
    <source>
        <dbReference type="ARBA" id="ARBA00023160"/>
    </source>
</evidence>
<keyword evidence="8" id="KW-0443">Lipid metabolism</keyword>
<dbReference type="NCBIfam" id="NF005589">
    <property type="entry name" value="PRK07314.1"/>
    <property type="match status" value="1"/>
</dbReference>
<comment type="similarity">
    <text evidence="2 14 16">Belongs to the thiolase-like superfamily. Beta-ketoacyl-ACP synthases family.</text>
</comment>
<proteinExistence type="inferred from homology"/>
<evidence type="ECO:0000256" key="14">
    <source>
        <dbReference type="PIRNR" id="PIRNR000447"/>
    </source>
</evidence>
<dbReference type="AlphaFoldDB" id="W6S5Z5"/>
<evidence type="ECO:0000256" key="6">
    <source>
        <dbReference type="ARBA" id="ARBA00022679"/>
    </source>
</evidence>
<dbReference type="STRING" id="1216932.CM240_2648"/>
<name>W6S5Z5_9CLOT</name>
<gene>
    <name evidence="18" type="primary">fabF</name>
    <name evidence="18" type="ORF">CM240_2648</name>
</gene>
<dbReference type="Proteomes" id="UP000019426">
    <property type="component" value="Chromosome M2/40_rep1"/>
</dbReference>
<evidence type="ECO:0000256" key="10">
    <source>
        <dbReference type="ARBA" id="ARBA00023315"/>
    </source>
</evidence>
<dbReference type="InterPro" id="IPR017568">
    <property type="entry name" value="3-oxoacyl-ACP_synth-2"/>
</dbReference>